<evidence type="ECO:0000313" key="2">
    <source>
        <dbReference type="EMBL" id="KZS04422.1"/>
    </source>
</evidence>
<sequence>MSFQRRNCSSLTNRQAETEFFYFYTYSTRIYLVKSIGRDSSGGTGNLDFPREMCAQRHFI</sequence>
<organism evidence="1">
    <name type="scientific">Daphnia magna</name>
    <dbReference type="NCBI Taxonomy" id="35525"/>
    <lineage>
        <taxon>Eukaryota</taxon>
        <taxon>Metazoa</taxon>
        <taxon>Ecdysozoa</taxon>
        <taxon>Arthropoda</taxon>
        <taxon>Crustacea</taxon>
        <taxon>Branchiopoda</taxon>
        <taxon>Diplostraca</taxon>
        <taxon>Cladocera</taxon>
        <taxon>Anomopoda</taxon>
        <taxon>Daphniidae</taxon>
        <taxon>Daphnia</taxon>
    </lineage>
</organism>
<reference evidence="1" key="1">
    <citation type="submission" date="2015-10" db="EMBL/GenBank/DDBJ databases">
        <title>EvidentialGene: Evidence-directed Construction of Complete mRNA Transcriptomes without Genomes.</title>
        <authorList>
            <person name="Gilbert D.G."/>
        </authorList>
    </citation>
    <scope>NUCLEOTIDE SEQUENCE</scope>
</reference>
<name>A0A0P6FHF7_9CRUS</name>
<dbReference type="Proteomes" id="UP000076858">
    <property type="component" value="Unassembled WGS sequence"/>
</dbReference>
<dbReference type="EMBL" id="GDIQ01050135">
    <property type="protein sequence ID" value="JAN44602.1"/>
    <property type="molecule type" value="Transcribed_RNA"/>
</dbReference>
<dbReference type="EMBL" id="LRGB01003123">
    <property type="protein sequence ID" value="KZS04422.1"/>
    <property type="molecule type" value="Genomic_DNA"/>
</dbReference>
<reference evidence="2 3" key="2">
    <citation type="submission" date="2016-03" db="EMBL/GenBank/DDBJ databases">
        <title>EvidentialGene: Evidence-directed Construction of Genes on Genomes.</title>
        <authorList>
            <person name="Gilbert D.G."/>
            <person name="Choi J.-H."/>
            <person name="Mockaitis K."/>
            <person name="Colbourne J."/>
            <person name="Pfrender M."/>
        </authorList>
    </citation>
    <scope>NUCLEOTIDE SEQUENCE [LARGE SCALE GENOMIC DNA]</scope>
    <source>
        <strain evidence="2 3">Xinb3</strain>
        <tissue evidence="2">Complete organism</tissue>
    </source>
</reference>
<evidence type="ECO:0000313" key="3">
    <source>
        <dbReference type="Proteomes" id="UP000076858"/>
    </source>
</evidence>
<proteinExistence type="predicted"/>
<protein>
    <submittedName>
        <fullName evidence="1">Uncharacterized protein</fullName>
    </submittedName>
</protein>
<accession>A0A0P6FHF7</accession>
<keyword evidence="3" id="KW-1185">Reference proteome</keyword>
<evidence type="ECO:0000313" key="1">
    <source>
        <dbReference type="EMBL" id="JAN44602.1"/>
    </source>
</evidence>
<dbReference type="AlphaFoldDB" id="A0A0P6FHF7"/>
<gene>
    <name evidence="2" type="ORF">APZ42_032723</name>
</gene>